<comment type="subcellular location">
    <subcellularLocation>
        <location evidence="1">Cytoplasm</location>
    </subcellularLocation>
</comment>
<gene>
    <name evidence="6" type="ORF">EQU24_05060</name>
</gene>
<dbReference type="SUPFAM" id="SSF50341">
    <property type="entry name" value="CheW-like"/>
    <property type="match status" value="1"/>
</dbReference>
<dbReference type="Gene3D" id="2.40.50.180">
    <property type="entry name" value="CheA-289, Domain 4"/>
    <property type="match status" value="1"/>
</dbReference>
<dbReference type="GO" id="GO:0006935">
    <property type="term" value="P:chemotaxis"/>
    <property type="evidence" value="ECO:0007669"/>
    <property type="project" value="UniProtKB-KW"/>
</dbReference>
<reference evidence="7" key="1">
    <citation type="journal article" date="2019" name="J. Bacteriol.">
        <title>A Mutagenic Screen Identifies a TonB-Dependent Receptor Required for the Lanthanide Metal Switch in the Type I Methanotroph 'Methylotuvimicrobium buryatense' 5GB1C.</title>
        <authorList>
            <person name="Groom J.D."/>
            <person name="Ford S.M."/>
            <person name="Pesesky M.W."/>
            <person name="Lidstrom M.E."/>
        </authorList>
    </citation>
    <scope>NUCLEOTIDE SEQUENCE [LARGE SCALE GENOMIC DNA]</scope>
    <source>
        <strain evidence="7">5GB1C</strain>
    </source>
</reference>
<dbReference type="OrthoDB" id="9790406at2"/>
<protein>
    <recommendedName>
        <fullName evidence="2">Chemotaxis protein CheW</fullName>
    </recommendedName>
</protein>
<name>A0A4P9UQ29_METBY</name>
<accession>A0A4P9UQ29</accession>
<dbReference type="CDD" id="cd00732">
    <property type="entry name" value="CheW"/>
    <property type="match status" value="1"/>
</dbReference>
<proteinExistence type="predicted"/>
<evidence type="ECO:0000256" key="3">
    <source>
        <dbReference type="ARBA" id="ARBA00022490"/>
    </source>
</evidence>
<dbReference type="GO" id="GO:0007165">
    <property type="term" value="P:signal transduction"/>
    <property type="evidence" value="ECO:0007669"/>
    <property type="project" value="InterPro"/>
</dbReference>
<evidence type="ECO:0000256" key="4">
    <source>
        <dbReference type="ARBA" id="ARBA00022500"/>
    </source>
</evidence>
<dbReference type="InterPro" id="IPR039315">
    <property type="entry name" value="CheW"/>
</dbReference>
<dbReference type="SMART" id="SM00260">
    <property type="entry name" value="CheW"/>
    <property type="match status" value="1"/>
</dbReference>
<dbReference type="InterPro" id="IPR002545">
    <property type="entry name" value="CheW-lke_dom"/>
</dbReference>
<keyword evidence="4" id="KW-0145">Chemotaxis</keyword>
<dbReference type="PANTHER" id="PTHR22617">
    <property type="entry name" value="CHEMOTAXIS SENSOR HISTIDINE KINASE-RELATED"/>
    <property type="match status" value="1"/>
</dbReference>
<dbReference type="PANTHER" id="PTHR22617:SF41">
    <property type="entry name" value="CHEMOTAXIS SIGNAL TRANSDUCTION SYSTEM ADAPTOR PROTEIN CHEW"/>
    <property type="match status" value="1"/>
</dbReference>
<dbReference type="Gene3D" id="2.30.30.40">
    <property type="entry name" value="SH3 Domains"/>
    <property type="match status" value="1"/>
</dbReference>
<dbReference type="GO" id="GO:0005829">
    <property type="term" value="C:cytosol"/>
    <property type="evidence" value="ECO:0007669"/>
    <property type="project" value="TreeGrafter"/>
</dbReference>
<evidence type="ECO:0000313" key="6">
    <source>
        <dbReference type="EMBL" id="QCW81686.1"/>
    </source>
</evidence>
<dbReference type="Pfam" id="PF01584">
    <property type="entry name" value="CheW"/>
    <property type="match status" value="1"/>
</dbReference>
<dbReference type="STRING" id="675511.GCA_000341735_01999"/>
<evidence type="ECO:0000313" key="7">
    <source>
        <dbReference type="Proteomes" id="UP000305881"/>
    </source>
</evidence>
<feature type="domain" description="CheW-like" evidence="5">
    <location>
        <begin position="22"/>
        <end position="166"/>
    </location>
</feature>
<dbReference type="InterPro" id="IPR036061">
    <property type="entry name" value="CheW-like_dom_sf"/>
</dbReference>
<dbReference type="AlphaFoldDB" id="A0A4P9UQ29"/>
<dbReference type="FunFam" id="2.40.50.180:FF:000002">
    <property type="entry name" value="Chemotaxis protein CheW"/>
    <property type="match status" value="1"/>
</dbReference>
<keyword evidence="7" id="KW-1185">Reference proteome</keyword>
<dbReference type="RefSeq" id="WP_017840534.1">
    <property type="nucleotide sequence ID" value="NZ_CP035467.1"/>
</dbReference>
<dbReference type="KEGG" id="mbur:EQU24_05060"/>
<evidence type="ECO:0000256" key="1">
    <source>
        <dbReference type="ARBA" id="ARBA00004496"/>
    </source>
</evidence>
<evidence type="ECO:0000256" key="2">
    <source>
        <dbReference type="ARBA" id="ARBA00021483"/>
    </source>
</evidence>
<keyword evidence="3" id="KW-0963">Cytoplasm</keyword>
<evidence type="ECO:0000259" key="5">
    <source>
        <dbReference type="PROSITE" id="PS50851"/>
    </source>
</evidence>
<organism evidence="6 7">
    <name type="scientific">Methylotuvimicrobium buryatense</name>
    <name type="common">Methylomicrobium buryatense</name>
    <dbReference type="NCBI Taxonomy" id="95641"/>
    <lineage>
        <taxon>Bacteria</taxon>
        <taxon>Pseudomonadati</taxon>
        <taxon>Pseudomonadota</taxon>
        <taxon>Gammaproteobacteria</taxon>
        <taxon>Methylococcales</taxon>
        <taxon>Methylococcaceae</taxon>
        <taxon>Methylotuvimicrobium</taxon>
    </lineage>
</organism>
<sequence>MSNLVVKGKSGQELAAGSADQFQQYLTFLVGKDNFAIGILDVKEIIEISNITRVPMTPDYIRGVINLRGNVVPVIDLSARLDRHPSEITKRSCIVLVEVETHGEAQVIGMLVDQVNEILDIPQANIQPPPDFGADIRTEFIQAMGRVDDNFIILLAINRILSIDELSQLQHVVKSQNSASQTDTSELA</sequence>
<dbReference type="PROSITE" id="PS50851">
    <property type="entry name" value="CHEW"/>
    <property type="match status" value="1"/>
</dbReference>
<dbReference type="Proteomes" id="UP000305881">
    <property type="component" value="Chromosome"/>
</dbReference>
<dbReference type="EMBL" id="CP035467">
    <property type="protein sequence ID" value="QCW81686.1"/>
    <property type="molecule type" value="Genomic_DNA"/>
</dbReference>